<dbReference type="Gene3D" id="3.40.50.1110">
    <property type="entry name" value="SGNH hydrolase"/>
    <property type="match status" value="2"/>
</dbReference>
<gene>
    <name evidence="5" type="ORF">AAEO59_07645</name>
</gene>
<feature type="signal peptide" evidence="3">
    <location>
        <begin position="1"/>
        <end position="23"/>
    </location>
</feature>
<comment type="caution">
    <text evidence="5">The sequence shown here is derived from an EMBL/GenBank/DDBJ whole genome shotgun (WGS) entry which is preliminary data.</text>
</comment>
<dbReference type="PANTHER" id="PTHR43695">
    <property type="entry name" value="PUTATIVE (AFU_ORTHOLOGUE AFUA_2G17250)-RELATED"/>
    <property type="match status" value="1"/>
</dbReference>
<evidence type="ECO:0000313" key="6">
    <source>
        <dbReference type="Proteomes" id="UP001398556"/>
    </source>
</evidence>
<comment type="similarity">
    <text evidence="1">Belongs to the 'GDSL' lipolytic enzyme family.</text>
</comment>
<feature type="domain" description="SGNH hydrolase-type esterase" evidence="4">
    <location>
        <begin position="32"/>
        <end position="236"/>
    </location>
</feature>
<evidence type="ECO:0000259" key="4">
    <source>
        <dbReference type="Pfam" id="PF13472"/>
    </source>
</evidence>
<name>A0ABU9HLD1_9FLAO</name>
<keyword evidence="2" id="KW-0378">Hydrolase</keyword>
<evidence type="ECO:0000256" key="3">
    <source>
        <dbReference type="SAM" id="SignalP"/>
    </source>
</evidence>
<evidence type="ECO:0000256" key="1">
    <source>
        <dbReference type="ARBA" id="ARBA00008668"/>
    </source>
</evidence>
<dbReference type="RefSeq" id="WP_341700143.1">
    <property type="nucleotide sequence ID" value="NZ_JBBYHU010000011.1"/>
</dbReference>
<dbReference type="InterPro" id="IPR037459">
    <property type="entry name" value="RhgT-like"/>
</dbReference>
<proteinExistence type="inferred from homology"/>
<feature type="chain" id="PRO_5047496593" evidence="3">
    <location>
        <begin position="24"/>
        <end position="513"/>
    </location>
</feature>
<feature type="domain" description="SGNH hydrolase-type esterase" evidence="4">
    <location>
        <begin position="275"/>
        <end position="450"/>
    </location>
</feature>
<evidence type="ECO:0000313" key="5">
    <source>
        <dbReference type="EMBL" id="MEL1240916.1"/>
    </source>
</evidence>
<organism evidence="5 6">
    <name type="scientific">Flavobacterium flavipallidum</name>
    <dbReference type="NCBI Taxonomy" id="3139140"/>
    <lineage>
        <taxon>Bacteria</taxon>
        <taxon>Pseudomonadati</taxon>
        <taxon>Bacteroidota</taxon>
        <taxon>Flavobacteriia</taxon>
        <taxon>Flavobacteriales</taxon>
        <taxon>Flavobacteriaceae</taxon>
        <taxon>Flavobacterium</taxon>
    </lineage>
</organism>
<dbReference type="InterPro" id="IPR013830">
    <property type="entry name" value="SGNH_hydro"/>
</dbReference>
<dbReference type="PANTHER" id="PTHR43695:SF1">
    <property type="entry name" value="RHAMNOGALACTURONAN ACETYLESTERASE"/>
    <property type="match status" value="1"/>
</dbReference>
<dbReference type="InterPro" id="IPR036514">
    <property type="entry name" value="SGNH_hydro_sf"/>
</dbReference>
<reference evidence="5 6" key="1">
    <citation type="submission" date="2024-04" db="EMBL/GenBank/DDBJ databases">
        <title>Flavobacterium sp. DGU99 16S ribosomal RNA gene Genome sequencing and assembly.</title>
        <authorList>
            <person name="Park S."/>
        </authorList>
    </citation>
    <scope>NUCLEOTIDE SEQUENCE [LARGE SCALE GENOMIC DNA]</scope>
    <source>
        <strain evidence="5 6">DGU99</strain>
    </source>
</reference>
<protein>
    <submittedName>
        <fullName evidence="5">Rhamnogalacturonan acetylesterase</fullName>
    </submittedName>
</protein>
<dbReference type="Pfam" id="PF13472">
    <property type="entry name" value="Lipase_GDSL_2"/>
    <property type="match status" value="2"/>
</dbReference>
<keyword evidence="3" id="KW-0732">Signal</keyword>
<dbReference type="Proteomes" id="UP001398556">
    <property type="component" value="Unassembled WGS sequence"/>
</dbReference>
<accession>A0ABU9HLD1</accession>
<dbReference type="CDD" id="cd01821">
    <property type="entry name" value="Rhamnogalacturan_acetylesterase_like"/>
    <property type="match status" value="2"/>
</dbReference>
<keyword evidence="6" id="KW-1185">Reference proteome</keyword>
<dbReference type="EMBL" id="JBBYHU010000011">
    <property type="protein sequence ID" value="MEL1240916.1"/>
    <property type="molecule type" value="Genomic_DNA"/>
</dbReference>
<sequence length="513" mass="57805">MRMTKLMLLAFLALFLVQFQTNAQQKITIYTVGDSTVKNGRGDGTGGLWGWGDYIGQFLDSTKVRIENHALGGTSTRTYQNLGLWDAVYKKLKKGDYVLIQWGHNDDGPLNDTIRARGTIKGISDKSEKIVNMITKKEEVVHTYGWYLRKVVKEAKEKGAIPIVMSPIPRNKWKDGKLPRNNTSYGLWAKQIADQEKVTFIDLNDRMASKLEKFGEANVTGTYFYKKDHTHPSAKGAVMAATSIIEGLKVSTNPLKNYILENPVIKLPRKTNLFLIGDSTMAENNNENAVGWGVMAPRYFDTTRVNIVNKARGGRSSRTFDFEGLWEKTKSEIQPNDFVIIQFGHNDAGKIDSEKFRGSINGIGDETQQVNRADSLMETVHTYGWYLKKFIRETREKGATPIVMSLTPRNEWPNGKVEQRSTTYVKWAQEVATEEKVDYIDLSDKVAQKYQVLGQEAVKAFFPKDHTHTGRAGANAVAETAAEQLRGLKKLKISDLVLGKKEMEELPPLELVK</sequence>
<dbReference type="SUPFAM" id="SSF52266">
    <property type="entry name" value="SGNH hydrolase"/>
    <property type="match status" value="2"/>
</dbReference>
<evidence type="ECO:0000256" key="2">
    <source>
        <dbReference type="ARBA" id="ARBA00022801"/>
    </source>
</evidence>